<dbReference type="OrthoDB" id="9761852at2"/>
<evidence type="ECO:0000313" key="5">
    <source>
        <dbReference type="Proteomes" id="UP000320496"/>
    </source>
</evidence>
<dbReference type="InterPro" id="IPR038607">
    <property type="entry name" value="PhoD-like_sf"/>
</dbReference>
<feature type="chain" id="PRO_5021782165" evidence="2">
    <location>
        <begin position="22"/>
        <end position="865"/>
    </location>
</feature>
<feature type="signal peptide" evidence="2">
    <location>
        <begin position="1"/>
        <end position="21"/>
    </location>
</feature>
<dbReference type="Pfam" id="PF09423">
    <property type="entry name" value="PhoD"/>
    <property type="match status" value="1"/>
</dbReference>
<dbReference type="AlphaFoldDB" id="A0A517Z444"/>
<dbReference type="Proteomes" id="UP000320496">
    <property type="component" value="Chromosome"/>
</dbReference>
<accession>A0A517Z444</accession>
<name>A0A517Z444_9PLAN</name>
<dbReference type="PROSITE" id="PS00018">
    <property type="entry name" value="EF_HAND_1"/>
    <property type="match status" value="1"/>
</dbReference>
<organism evidence="4 5">
    <name type="scientific">Maioricimonas rarisocia</name>
    <dbReference type="NCBI Taxonomy" id="2528026"/>
    <lineage>
        <taxon>Bacteria</taxon>
        <taxon>Pseudomonadati</taxon>
        <taxon>Planctomycetota</taxon>
        <taxon>Planctomycetia</taxon>
        <taxon>Planctomycetales</taxon>
        <taxon>Planctomycetaceae</taxon>
        <taxon>Maioricimonas</taxon>
    </lineage>
</organism>
<proteinExistence type="predicted"/>
<keyword evidence="5" id="KW-1185">Reference proteome</keyword>
<dbReference type="KEGG" id="mri:Mal4_15250"/>
<evidence type="ECO:0000313" key="4">
    <source>
        <dbReference type="EMBL" id="QDU37215.1"/>
    </source>
</evidence>
<feature type="region of interest" description="Disordered" evidence="1">
    <location>
        <begin position="673"/>
        <end position="696"/>
    </location>
</feature>
<dbReference type="RefSeq" id="WP_145367996.1">
    <property type="nucleotide sequence ID" value="NZ_CP036275.1"/>
</dbReference>
<sequence precursor="true">MIRHFVAMTLLLAVSGLSARADEIRSSWDEQYDRIWIGPEYWANPMEDWRLAGGRLELARGGAGRSVHLLTHQLGQQQGRLEMSVHVGRAGGAGNASGAAGFEIGIRSELGDYRSSLIRGRGRTFVVTTDGALQTPAGRTQVDGLADALANGVLLRLTVAPDGTNAGGYTAELTVENPDSGETLGRATAKLDGEDLVGNIALACNPGGRGRAGRGGQARFWFDDWSVRGSKVVEQPEQRFGPILYAMHTLSRGVMKMTAQMPPVGPEDSQAVVLEVPAEIAQSILNVPGVEVTTTDADGQTWAPIARATIDPYSRTAHFRVPDWPDSQDVPYRLVYRMRNRSGEGEVDVYPGTVRRDPVDKRVISVAGFTGHKDTAFPNELIVSNVLKHDPDVLLFTGDQIYEDAGGFGIIREPAEEAVVNYLRKIYLWGWSFRDTLRDRPSIVLPDDHDVYQGNIWGEGGKPLPGGVRDHDQGGFVEPPEFVNAVFRTQVGHHPDAYDATPMLQGIDVFYGDMLYGRISFAILEDRYFKSGPAGEVNTWPGRSDHVKDADFDTSKLDKPGLILLGERQLEFLDNWAEDWFEVDMKCVCSQTIFCNLANYHGPKQEFIFADLDSNGWPQTGRNRALDAMRRGFAFHYAGDQHLASIVHHGIDDWRDAGWSFCVPSTAAGYPRSWRPDAEGRPVQSRPEPGLPNTGDYRDGLGNLISVYAVGNPAEKNRKPVLELLHDKASGYGLVHFDKQERTIRMECFKLLFDAADPQPEDQFPGWPRTIHMYENYGRDAVAYLPTIRVEGRPNPIVQVKNEATDEIVYTVRMQGRQFRPKVFAEGTYTLQLWHDGGGMMRLEYFSNIETVGDDSDATLEVRFE</sequence>
<evidence type="ECO:0000256" key="2">
    <source>
        <dbReference type="SAM" id="SignalP"/>
    </source>
</evidence>
<dbReference type="Gene3D" id="3.60.21.70">
    <property type="entry name" value="PhoD-like phosphatase"/>
    <property type="match status" value="1"/>
</dbReference>
<dbReference type="InterPro" id="IPR018946">
    <property type="entry name" value="PhoD-like_MPP"/>
</dbReference>
<gene>
    <name evidence="4" type="ORF">Mal4_15250</name>
</gene>
<keyword evidence="2" id="KW-0732">Signal</keyword>
<evidence type="ECO:0000256" key="1">
    <source>
        <dbReference type="SAM" id="MobiDB-lite"/>
    </source>
</evidence>
<evidence type="ECO:0000259" key="3">
    <source>
        <dbReference type="Pfam" id="PF09423"/>
    </source>
</evidence>
<protein>
    <submittedName>
        <fullName evidence="4">PhoD-like phosphatase</fullName>
    </submittedName>
</protein>
<reference evidence="4 5" key="1">
    <citation type="submission" date="2019-02" db="EMBL/GenBank/DDBJ databases">
        <title>Deep-cultivation of Planctomycetes and their phenomic and genomic characterization uncovers novel biology.</title>
        <authorList>
            <person name="Wiegand S."/>
            <person name="Jogler M."/>
            <person name="Boedeker C."/>
            <person name="Pinto D."/>
            <person name="Vollmers J."/>
            <person name="Rivas-Marin E."/>
            <person name="Kohn T."/>
            <person name="Peeters S.H."/>
            <person name="Heuer A."/>
            <person name="Rast P."/>
            <person name="Oberbeckmann S."/>
            <person name="Bunk B."/>
            <person name="Jeske O."/>
            <person name="Meyerdierks A."/>
            <person name="Storesund J.E."/>
            <person name="Kallscheuer N."/>
            <person name="Luecker S."/>
            <person name="Lage O.M."/>
            <person name="Pohl T."/>
            <person name="Merkel B.J."/>
            <person name="Hornburger P."/>
            <person name="Mueller R.-W."/>
            <person name="Bruemmer F."/>
            <person name="Labrenz M."/>
            <person name="Spormann A.M."/>
            <person name="Op den Camp H."/>
            <person name="Overmann J."/>
            <person name="Amann R."/>
            <person name="Jetten M.S.M."/>
            <person name="Mascher T."/>
            <person name="Medema M.H."/>
            <person name="Devos D.P."/>
            <person name="Kaster A.-K."/>
            <person name="Ovreas L."/>
            <person name="Rohde M."/>
            <person name="Galperin M.Y."/>
            <person name="Jogler C."/>
        </authorList>
    </citation>
    <scope>NUCLEOTIDE SEQUENCE [LARGE SCALE GENOMIC DNA]</scope>
    <source>
        <strain evidence="4 5">Mal4</strain>
    </source>
</reference>
<dbReference type="InterPro" id="IPR018247">
    <property type="entry name" value="EF_Hand_1_Ca_BS"/>
</dbReference>
<dbReference type="EMBL" id="CP036275">
    <property type="protein sequence ID" value="QDU37215.1"/>
    <property type="molecule type" value="Genomic_DNA"/>
</dbReference>
<feature type="domain" description="PhoD-like phosphatase metallophosphatase" evidence="3">
    <location>
        <begin position="384"/>
        <end position="671"/>
    </location>
</feature>
<dbReference type="InterPro" id="IPR029052">
    <property type="entry name" value="Metallo-depent_PP-like"/>
</dbReference>
<dbReference type="SUPFAM" id="SSF56300">
    <property type="entry name" value="Metallo-dependent phosphatases"/>
    <property type="match status" value="1"/>
</dbReference>